<dbReference type="InterPro" id="IPR037143">
    <property type="entry name" value="4-PPantetheinyl_Trfase_dom_sf"/>
</dbReference>
<feature type="domain" description="4'-phosphopantetheinyl transferase" evidence="4">
    <location>
        <begin position="4"/>
        <end position="85"/>
    </location>
</feature>
<evidence type="ECO:0000256" key="1">
    <source>
        <dbReference type="ARBA" id="ARBA00022679"/>
    </source>
</evidence>
<dbReference type="GO" id="GO:0008897">
    <property type="term" value="F:holo-[acyl-carrier-protein] synthase activity"/>
    <property type="evidence" value="ECO:0007669"/>
    <property type="project" value="InterPro"/>
</dbReference>
<dbReference type="NCBIfam" id="TIGR00556">
    <property type="entry name" value="pantethn_trn"/>
    <property type="match status" value="1"/>
</dbReference>
<evidence type="ECO:0000313" key="5">
    <source>
        <dbReference type="EMBL" id="CAD9086007.1"/>
    </source>
</evidence>
<dbReference type="GO" id="GO:0006633">
    <property type="term" value="P:fatty acid biosynthetic process"/>
    <property type="evidence" value="ECO:0007669"/>
    <property type="project" value="InterPro"/>
</dbReference>
<gene>
    <name evidence="5" type="ORF">PCOS0759_LOCUS9261</name>
</gene>
<dbReference type="EMBL" id="HBGD01011241">
    <property type="protein sequence ID" value="CAD9086007.1"/>
    <property type="molecule type" value="Transcribed_RNA"/>
</dbReference>
<sequence>MILGVGIDVTLTSRFASLHKKHGPRILERIFHENELKLAPNSKIDHRLAGTDSNNSISASNYYFQYFASRWAVKEAFIKALGQGSIGSKCIWVEKEVPNSDREQEGEYNMTMQRGLANFSPHQNTRPQLQIEDRVWELLEQRMQVNRDSMRLWCSLAHDGDYCIGQVIIEQV</sequence>
<dbReference type="AlphaFoldDB" id="A0A7S1KUR2"/>
<evidence type="ECO:0000256" key="3">
    <source>
        <dbReference type="ARBA" id="ARBA00022842"/>
    </source>
</evidence>
<dbReference type="Pfam" id="PF01648">
    <property type="entry name" value="ACPS"/>
    <property type="match status" value="1"/>
</dbReference>
<evidence type="ECO:0000256" key="2">
    <source>
        <dbReference type="ARBA" id="ARBA00022723"/>
    </source>
</evidence>
<dbReference type="InterPro" id="IPR008278">
    <property type="entry name" value="4-PPantetheinyl_Trfase_dom"/>
</dbReference>
<protein>
    <recommendedName>
        <fullName evidence="4">4'-phosphopantetheinyl transferase domain-containing protein</fullName>
    </recommendedName>
</protein>
<dbReference type="Gene3D" id="3.90.470.20">
    <property type="entry name" value="4'-phosphopantetheinyl transferase domain"/>
    <property type="match status" value="1"/>
</dbReference>
<accession>A0A7S1KUR2</accession>
<organism evidence="5">
    <name type="scientific">Percolomonas cosmopolitus</name>
    <dbReference type="NCBI Taxonomy" id="63605"/>
    <lineage>
        <taxon>Eukaryota</taxon>
        <taxon>Discoba</taxon>
        <taxon>Heterolobosea</taxon>
        <taxon>Tetramitia</taxon>
        <taxon>Eutetramitia</taxon>
        <taxon>Percolomonadidae</taxon>
        <taxon>Percolomonas</taxon>
    </lineage>
</organism>
<dbReference type="SUPFAM" id="SSF56214">
    <property type="entry name" value="4'-phosphopantetheinyl transferase"/>
    <property type="match status" value="1"/>
</dbReference>
<keyword evidence="1" id="KW-0808">Transferase</keyword>
<keyword evidence="3" id="KW-0460">Magnesium</keyword>
<proteinExistence type="predicted"/>
<dbReference type="InterPro" id="IPR004568">
    <property type="entry name" value="Ppantetheine-prot_Trfase_dom"/>
</dbReference>
<keyword evidence="2" id="KW-0479">Metal-binding</keyword>
<dbReference type="GO" id="GO:0000287">
    <property type="term" value="F:magnesium ion binding"/>
    <property type="evidence" value="ECO:0007669"/>
    <property type="project" value="InterPro"/>
</dbReference>
<reference evidence="5" key="1">
    <citation type="submission" date="2021-01" db="EMBL/GenBank/DDBJ databases">
        <authorList>
            <person name="Corre E."/>
            <person name="Pelletier E."/>
            <person name="Niang G."/>
            <person name="Scheremetjew M."/>
            <person name="Finn R."/>
            <person name="Kale V."/>
            <person name="Holt S."/>
            <person name="Cochrane G."/>
            <person name="Meng A."/>
            <person name="Brown T."/>
            <person name="Cohen L."/>
        </authorList>
    </citation>
    <scope>NUCLEOTIDE SEQUENCE</scope>
    <source>
        <strain evidence="5">WS</strain>
    </source>
</reference>
<name>A0A7S1KUR2_9EUKA</name>
<evidence type="ECO:0000259" key="4">
    <source>
        <dbReference type="Pfam" id="PF01648"/>
    </source>
</evidence>